<organism evidence="2 3">
    <name type="scientific">Panicum virgatum</name>
    <name type="common">Blackwell switchgrass</name>
    <dbReference type="NCBI Taxonomy" id="38727"/>
    <lineage>
        <taxon>Eukaryota</taxon>
        <taxon>Viridiplantae</taxon>
        <taxon>Streptophyta</taxon>
        <taxon>Embryophyta</taxon>
        <taxon>Tracheophyta</taxon>
        <taxon>Spermatophyta</taxon>
        <taxon>Magnoliopsida</taxon>
        <taxon>Liliopsida</taxon>
        <taxon>Poales</taxon>
        <taxon>Poaceae</taxon>
        <taxon>PACMAD clade</taxon>
        <taxon>Panicoideae</taxon>
        <taxon>Panicodae</taxon>
        <taxon>Paniceae</taxon>
        <taxon>Panicinae</taxon>
        <taxon>Panicum</taxon>
        <taxon>Panicum sect. Hiantes</taxon>
    </lineage>
</organism>
<keyword evidence="3" id="KW-1185">Reference proteome</keyword>
<keyword evidence="1" id="KW-0812">Transmembrane</keyword>
<sequence length="191" mass="20754">MSQESSSTARTRRSSAARVALQPGPLAVVAAVPPPTAVDLQAPLDDMTGLPLIMCPTCKDVRVFAATTMKSQYNIGKRFFKYPPARLWKFQFSGSLNGRCSRYWFEEEYVVYLEDHGYLLPASSTIAAASTTEVPELVGKIDSLEQNLNEMKEVVGKNREGLGSCICLVCGCVNVTIFVVLATGLVVAVLK</sequence>
<feature type="transmembrane region" description="Helical" evidence="1">
    <location>
        <begin position="161"/>
        <end position="190"/>
    </location>
</feature>
<dbReference type="AlphaFoldDB" id="A0A8T0TC48"/>
<keyword evidence="1" id="KW-1133">Transmembrane helix</keyword>
<accession>A0A8T0TC48</accession>
<proteinExistence type="predicted"/>
<name>A0A8T0TC48_PANVG</name>
<evidence type="ECO:0000313" key="3">
    <source>
        <dbReference type="Proteomes" id="UP000823388"/>
    </source>
</evidence>
<comment type="caution">
    <text evidence="2">The sequence shown here is derived from an EMBL/GenBank/DDBJ whole genome shotgun (WGS) entry which is preliminary data.</text>
</comment>
<keyword evidence="1" id="KW-0472">Membrane</keyword>
<protein>
    <submittedName>
        <fullName evidence="2">Uncharacterized protein</fullName>
    </submittedName>
</protein>
<gene>
    <name evidence="2" type="ORF">PVAP13_4NG089234</name>
</gene>
<reference evidence="2" key="1">
    <citation type="submission" date="2020-05" db="EMBL/GenBank/DDBJ databases">
        <title>WGS assembly of Panicum virgatum.</title>
        <authorList>
            <person name="Lovell J.T."/>
            <person name="Jenkins J."/>
            <person name="Shu S."/>
            <person name="Juenger T.E."/>
            <person name="Schmutz J."/>
        </authorList>
    </citation>
    <scope>NUCLEOTIDE SEQUENCE</scope>
    <source>
        <strain evidence="2">AP13</strain>
    </source>
</reference>
<dbReference type="EMBL" id="CM029044">
    <property type="protein sequence ID" value="KAG2605649.1"/>
    <property type="molecule type" value="Genomic_DNA"/>
</dbReference>
<evidence type="ECO:0000256" key="1">
    <source>
        <dbReference type="SAM" id="Phobius"/>
    </source>
</evidence>
<dbReference type="Proteomes" id="UP000823388">
    <property type="component" value="Chromosome 4N"/>
</dbReference>
<evidence type="ECO:0000313" key="2">
    <source>
        <dbReference type="EMBL" id="KAG2605649.1"/>
    </source>
</evidence>